<proteinExistence type="predicted"/>
<keyword evidence="2" id="KW-0238">DNA-binding</keyword>
<dbReference type="SMART" id="SM00866">
    <property type="entry name" value="UTRA"/>
    <property type="match status" value="1"/>
</dbReference>
<dbReference type="InterPro" id="IPR028978">
    <property type="entry name" value="Chorismate_lyase_/UTRA_dom_sf"/>
</dbReference>
<dbReference type="Gene3D" id="3.40.1410.10">
    <property type="entry name" value="Chorismate lyase-like"/>
    <property type="match status" value="1"/>
</dbReference>
<accession>A0ABT1WQG1</accession>
<name>A0ABT1WQG1_9LACT</name>
<dbReference type="Pfam" id="PF00392">
    <property type="entry name" value="GntR"/>
    <property type="match status" value="1"/>
</dbReference>
<organism evidence="6 7">
    <name type="scientific">Granulicatella seriolae</name>
    <dbReference type="NCBI Taxonomy" id="2967226"/>
    <lineage>
        <taxon>Bacteria</taxon>
        <taxon>Bacillati</taxon>
        <taxon>Bacillota</taxon>
        <taxon>Bacilli</taxon>
        <taxon>Lactobacillales</taxon>
        <taxon>Carnobacteriaceae</taxon>
        <taxon>Granulicatella</taxon>
    </lineage>
</organism>
<keyword evidence="3" id="KW-0804">Transcription</keyword>
<keyword evidence="1" id="KW-0805">Transcription regulation</keyword>
<dbReference type="SUPFAM" id="SSF46785">
    <property type="entry name" value="Winged helix' DNA-binding domain"/>
    <property type="match status" value="1"/>
</dbReference>
<dbReference type="PRINTS" id="PR00035">
    <property type="entry name" value="HTHGNTR"/>
</dbReference>
<dbReference type="PROSITE" id="PS50949">
    <property type="entry name" value="HTH_GNTR"/>
    <property type="match status" value="1"/>
</dbReference>
<dbReference type="InterPro" id="IPR012770">
    <property type="entry name" value="TreR"/>
</dbReference>
<evidence type="ECO:0000256" key="3">
    <source>
        <dbReference type="ARBA" id="ARBA00023163"/>
    </source>
</evidence>
<dbReference type="InterPro" id="IPR011663">
    <property type="entry name" value="UTRA"/>
</dbReference>
<gene>
    <name evidence="6" type="primary">treR</name>
    <name evidence="6" type="ORF">NPA36_09355</name>
</gene>
<dbReference type="InterPro" id="IPR050679">
    <property type="entry name" value="Bact_HTH_transcr_reg"/>
</dbReference>
<evidence type="ECO:0000256" key="1">
    <source>
        <dbReference type="ARBA" id="ARBA00023015"/>
    </source>
</evidence>
<dbReference type="RefSeq" id="WP_256945861.1">
    <property type="nucleotide sequence ID" value="NZ_JANHNZ010000013.1"/>
</dbReference>
<dbReference type="NCBIfam" id="TIGR02404">
    <property type="entry name" value="trehalos_R_Bsub"/>
    <property type="match status" value="1"/>
</dbReference>
<dbReference type="EMBL" id="JANHNZ010000013">
    <property type="protein sequence ID" value="MCQ9210751.1"/>
    <property type="molecule type" value="Genomic_DNA"/>
</dbReference>
<comment type="caution">
    <text evidence="6">The sequence shown here is derived from an EMBL/GenBank/DDBJ whole genome shotgun (WGS) entry which is preliminary data.</text>
</comment>
<feature type="domain" description="HTH gntR-type" evidence="5">
    <location>
        <begin position="1"/>
        <end position="69"/>
    </location>
</feature>
<evidence type="ECO:0000259" key="5">
    <source>
        <dbReference type="PROSITE" id="PS50949"/>
    </source>
</evidence>
<evidence type="ECO:0000313" key="7">
    <source>
        <dbReference type="Proteomes" id="UP001059480"/>
    </source>
</evidence>
<dbReference type="Gene3D" id="1.10.10.10">
    <property type="entry name" value="Winged helix-like DNA-binding domain superfamily/Winged helix DNA-binding domain"/>
    <property type="match status" value="1"/>
</dbReference>
<keyword evidence="7" id="KW-1185">Reference proteome</keyword>
<protein>
    <recommendedName>
        <fullName evidence="4">Trehalose operon repressor</fullName>
    </recommendedName>
</protein>
<dbReference type="CDD" id="cd07377">
    <property type="entry name" value="WHTH_GntR"/>
    <property type="match status" value="1"/>
</dbReference>
<dbReference type="SUPFAM" id="SSF64288">
    <property type="entry name" value="Chorismate lyase-like"/>
    <property type="match status" value="1"/>
</dbReference>
<dbReference type="PANTHER" id="PTHR44846">
    <property type="entry name" value="MANNOSYL-D-GLYCERATE TRANSPORT/METABOLISM SYSTEM REPRESSOR MNGR-RELATED"/>
    <property type="match status" value="1"/>
</dbReference>
<reference evidence="6" key="2">
    <citation type="journal article" date="2023" name="Curr. Microbiol.">
        <title>Granulicatella seriolae sp. nov., a Novel Facultative Anaerobe Isolated from Yellowtail Marine Fish.</title>
        <authorList>
            <person name="Lee M."/>
            <person name="Choi Y.J."/>
            <person name="Farooq A."/>
            <person name="Jeong J.B."/>
            <person name="Jung M.Y."/>
        </authorList>
    </citation>
    <scope>NUCLEOTIDE SEQUENCE</scope>
    <source>
        <strain evidence="6">S8</strain>
    </source>
</reference>
<dbReference type="SMART" id="SM00345">
    <property type="entry name" value="HTH_GNTR"/>
    <property type="match status" value="1"/>
</dbReference>
<evidence type="ECO:0000256" key="2">
    <source>
        <dbReference type="ARBA" id="ARBA00023125"/>
    </source>
</evidence>
<evidence type="ECO:0000256" key="4">
    <source>
        <dbReference type="NCBIfam" id="TIGR02404"/>
    </source>
</evidence>
<dbReference type="PANTHER" id="PTHR44846:SF12">
    <property type="entry name" value="HTH-TYPE TRANSCRIPTIONAL REGULATOR TRER"/>
    <property type="match status" value="1"/>
</dbReference>
<reference evidence="6" key="3">
    <citation type="journal article" date="2023" name="Microbiol. Resour. Announc.">
        <title>Draft Genome Sequence of Granulicatella sp. Strain S8, Isolated from a Marine Fish, Seriola quinqueradiata.</title>
        <authorList>
            <person name="Lee M."/>
            <person name="Farooq A."/>
            <person name="Jeong J.B."/>
            <person name="Jung M.Y."/>
        </authorList>
    </citation>
    <scope>NUCLEOTIDE SEQUENCE</scope>
    <source>
        <strain evidence="6">S8</strain>
    </source>
</reference>
<sequence>MNKFYEIYLDIKEKIESGFYPAGQSLPSEHQMSQDYGVSRETLRKALLTLLENGYIQKQQGKGSIVLDIHRYNFPVSGLTSFKELQESQAIHSETIVVVNKKIPAPKFLVDAGLLDADEMVIYLIRQRLVDDEVIILDKDYIRCSIIEDLPTPKMENSLYDYIEHDLGMQIAYAKKEFTVDRVTKEDKKYMDLNSDTHVVVVRSDVFLEDTRFFQYTESRHRLDRFKFVEFARRNKV</sequence>
<dbReference type="InterPro" id="IPR036390">
    <property type="entry name" value="WH_DNA-bd_sf"/>
</dbReference>
<dbReference type="Pfam" id="PF07702">
    <property type="entry name" value="UTRA"/>
    <property type="match status" value="1"/>
</dbReference>
<evidence type="ECO:0000313" key="6">
    <source>
        <dbReference type="EMBL" id="MCQ9210751.1"/>
    </source>
</evidence>
<dbReference type="InterPro" id="IPR000524">
    <property type="entry name" value="Tscrpt_reg_HTH_GntR"/>
</dbReference>
<dbReference type="Proteomes" id="UP001059480">
    <property type="component" value="Unassembled WGS sequence"/>
</dbReference>
<reference evidence="6" key="1">
    <citation type="submission" date="2022-07" db="EMBL/GenBank/DDBJ databases">
        <authorList>
            <person name="Jung M.-Y."/>
            <person name="Lee M."/>
        </authorList>
    </citation>
    <scope>NUCLEOTIDE SEQUENCE</scope>
    <source>
        <strain evidence="6">S8</strain>
    </source>
</reference>
<dbReference type="InterPro" id="IPR036388">
    <property type="entry name" value="WH-like_DNA-bd_sf"/>
</dbReference>